<gene>
    <name evidence="7" type="ORF">D8780_05060</name>
</gene>
<keyword evidence="3" id="KW-0679">Respiratory chain</keyword>
<dbReference type="RefSeq" id="WP_121644632.1">
    <property type="nucleotide sequence ID" value="NZ_RCWN01000001.1"/>
</dbReference>
<comment type="caution">
    <text evidence="7">The sequence shown here is derived from an EMBL/GenBank/DDBJ whole genome shotgun (WGS) entry which is preliminary data.</text>
</comment>
<dbReference type="Pfam" id="PF04800">
    <property type="entry name" value="NDUS4"/>
    <property type="match status" value="1"/>
</dbReference>
<keyword evidence="8" id="KW-1185">Reference proteome</keyword>
<dbReference type="InterPro" id="IPR038532">
    <property type="entry name" value="NDUFS4-like_sf"/>
</dbReference>
<evidence type="ECO:0000256" key="5">
    <source>
        <dbReference type="ARBA" id="ARBA00022982"/>
    </source>
</evidence>
<dbReference type="InterPro" id="IPR006885">
    <property type="entry name" value="NADH_UbQ_FeS_4_mit-like"/>
</dbReference>
<dbReference type="GO" id="GO:0022900">
    <property type="term" value="P:electron transport chain"/>
    <property type="evidence" value="ECO:0007669"/>
    <property type="project" value="InterPro"/>
</dbReference>
<reference evidence="7 8" key="1">
    <citation type="submission" date="2018-10" db="EMBL/GenBank/DDBJ databases">
        <title>Notoacmeibacter sp. M2BS9Y-3-1, whole genome shotgun sequence.</title>
        <authorList>
            <person name="Tuo L."/>
        </authorList>
    </citation>
    <scope>NUCLEOTIDE SEQUENCE [LARGE SCALE GENOMIC DNA]</scope>
    <source>
        <strain evidence="7 8">M2BS9Y-3-1</strain>
    </source>
</reference>
<evidence type="ECO:0000256" key="4">
    <source>
        <dbReference type="ARBA" id="ARBA00022946"/>
    </source>
</evidence>
<evidence type="ECO:0000313" key="7">
    <source>
        <dbReference type="EMBL" id="RLQ87667.1"/>
    </source>
</evidence>
<protein>
    <submittedName>
        <fullName evidence="7">ETC complex I subunit</fullName>
    </submittedName>
</protein>
<dbReference type="Gene3D" id="3.30.160.190">
    <property type="entry name" value="atu1810 like domain"/>
    <property type="match status" value="1"/>
</dbReference>
<accession>A0A3L7JA94</accession>
<dbReference type="PANTHER" id="PTHR12219:SF8">
    <property type="entry name" value="NADH DEHYDROGENASE [UBIQUINONE] IRON-SULFUR PROTEIN 4, MITOCHONDRIAL"/>
    <property type="match status" value="1"/>
</dbReference>
<organism evidence="7 8">
    <name type="scientific">Notoacmeibacter ruber</name>
    <dbReference type="NCBI Taxonomy" id="2670375"/>
    <lineage>
        <taxon>Bacteria</taxon>
        <taxon>Pseudomonadati</taxon>
        <taxon>Pseudomonadota</taxon>
        <taxon>Alphaproteobacteria</taxon>
        <taxon>Hyphomicrobiales</taxon>
        <taxon>Notoacmeibacteraceae</taxon>
        <taxon>Notoacmeibacter</taxon>
    </lineage>
</organism>
<evidence type="ECO:0000256" key="2">
    <source>
        <dbReference type="ARBA" id="ARBA00022448"/>
    </source>
</evidence>
<keyword evidence="2" id="KW-0813">Transport</keyword>
<evidence type="ECO:0000313" key="8">
    <source>
        <dbReference type="Proteomes" id="UP000281094"/>
    </source>
</evidence>
<dbReference type="GO" id="GO:0016020">
    <property type="term" value="C:membrane"/>
    <property type="evidence" value="ECO:0007669"/>
    <property type="project" value="UniProtKB-SubCell"/>
</dbReference>
<keyword evidence="5" id="KW-0249">Electron transport</keyword>
<proteinExistence type="predicted"/>
<dbReference type="AlphaFoldDB" id="A0A3L7JA94"/>
<dbReference type="EMBL" id="RCWN01000001">
    <property type="protein sequence ID" value="RLQ87667.1"/>
    <property type="molecule type" value="Genomic_DNA"/>
</dbReference>
<sequence>MTARIYSPAKTAMQSGKAKTGRWLLEFEPEERRAIDPLMGYTSSSDMKSQVKIWFETKEEAVAYAKRHGLPYRVEEPKEPARRAISYSDNFRYDRKTPWTH</sequence>
<evidence type="ECO:0000256" key="6">
    <source>
        <dbReference type="ARBA" id="ARBA00023136"/>
    </source>
</evidence>
<name>A0A3L7JA94_9HYPH</name>
<evidence type="ECO:0000256" key="1">
    <source>
        <dbReference type="ARBA" id="ARBA00004370"/>
    </source>
</evidence>
<keyword evidence="6" id="KW-0472">Membrane</keyword>
<dbReference type="Proteomes" id="UP000281094">
    <property type="component" value="Unassembled WGS sequence"/>
</dbReference>
<keyword evidence="4" id="KW-0809">Transit peptide</keyword>
<dbReference type="PANTHER" id="PTHR12219">
    <property type="entry name" value="NADH-UBIQUINONE OXIDOREDUCTASE"/>
    <property type="match status" value="1"/>
</dbReference>
<evidence type="ECO:0000256" key="3">
    <source>
        <dbReference type="ARBA" id="ARBA00022660"/>
    </source>
</evidence>
<comment type="subcellular location">
    <subcellularLocation>
        <location evidence="1">Membrane</location>
    </subcellularLocation>
</comment>